<keyword evidence="2" id="KW-1185">Reference proteome</keyword>
<keyword evidence="1" id="KW-0732">Signal</keyword>
<evidence type="ECO:0000313" key="2">
    <source>
        <dbReference type="Proteomes" id="UP001515500"/>
    </source>
</evidence>
<dbReference type="GeneID" id="120278001"/>
<dbReference type="Gene3D" id="2.30.240.10">
    <property type="entry name" value="At5g01610-like"/>
    <property type="match status" value="1"/>
</dbReference>
<protein>
    <submittedName>
        <fullName evidence="3">Uncharacterized protein LOC120278001</fullName>
    </submittedName>
</protein>
<dbReference type="Pfam" id="PF04398">
    <property type="entry name" value="DUF538"/>
    <property type="match status" value="1"/>
</dbReference>
<organism evidence="2 3">
    <name type="scientific">Dioscorea cayennensis subsp. rotundata</name>
    <name type="common">White Guinea yam</name>
    <name type="synonym">Dioscorea rotundata</name>
    <dbReference type="NCBI Taxonomy" id="55577"/>
    <lineage>
        <taxon>Eukaryota</taxon>
        <taxon>Viridiplantae</taxon>
        <taxon>Streptophyta</taxon>
        <taxon>Embryophyta</taxon>
        <taxon>Tracheophyta</taxon>
        <taxon>Spermatophyta</taxon>
        <taxon>Magnoliopsida</taxon>
        <taxon>Liliopsida</taxon>
        <taxon>Dioscoreales</taxon>
        <taxon>Dioscoreaceae</taxon>
        <taxon>Dioscorea</taxon>
    </lineage>
</organism>
<gene>
    <name evidence="3" type="primary">LOC120278001</name>
</gene>
<evidence type="ECO:0000313" key="3">
    <source>
        <dbReference type="RefSeq" id="XP_039140811.1"/>
    </source>
</evidence>
<dbReference type="PANTHER" id="PTHR31676:SF96">
    <property type="entry name" value="EXPRESSED PROTEIN"/>
    <property type="match status" value="1"/>
</dbReference>
<dbReference type="Proteomes" id="UP001515500">
    <property type="component" value="Chromosome 15"/>
</dbReference>
<dbReference type="InterPro" id="IPR036758">
    <property type="entry name" value="At5g01610-like"/>
</dbReference>
<feature type="signal peptide" evidence="1">
    <location>
        <begin position="1"/>
        <end position="22"/>
    </location>
</feature>
<sequence length="154" mass="17272">MAVLSPFSLLLLLFFIFSTSSASTIYEILTENGLPQGLLPDAVKEYSLSPNGEFVVEFSKPCYVFFTDLFYYEKRITGKLEYGRISNLSGIQVKKFFIWSSVEGIVATDDRTLDFTVGFLTEKHRFSEFAEIPTCRSKPGTSCRGAESLLISEA</sequence>
<dbReference type="InterPro" id="IPR007493">
    <property type="entry name" value="DUF538"/>
</dbReference>
<feature type="chain" id="PRO_5044187792" evidence="1">
    <location>
        <begin position="23"/>
        <end position="154"/>
    </location>
</feature>
<dbReference type="SUPFAM" id="SSF141562">
    <property type="entry name" value="At5g01610-like"/>
    <property type="match status" value="1"/>
</dbReference>
<evidence type="ECO:0000256" key="1">
    <source>
        <dbReference type="SAM" id="SignalP"/>
    </source>
</evidence>
<proteinExistence type="predicted"/>
<dbReference type="PANTHER" id="PTHR31676">
    <property type="entry name" value="T31J12.3 PROTEIN-RELATED"/>
    <property type="match status" value="1"/>
</dbReference>
<accession>A0AB40CLP3</accession>
<dbReference type="AlphaFoldDB" id="A0AB40CLP3"/>
<dbReference type="RefSeq" id="XP_039140811.1">
    <property type="nucleotide sequence ID" value="XM_039284877.1"/>
</dbReference>
<reference evidence="3" key="1">
    <citation type="submission" date="2025-08" db="UniProtKB">
        <authorList>
            <consortium name="RefSeq"/>
        </authorList>
    </citation>
    <scope>IDENTIFICATION</scope>
</reference>
<name>A0AB40CLP3_DIOCR</name>